<evidence type="ECO:0000313" key="1">
    <source>
        <dbReference type="EnsemblPlants" id="OGLUM06G16230.1"/>
    </source>
</evidence>
<sequence length="69" mass="7209">MALAASTVATGDCGCGIGRREARWLDLYRLAAAGATRGGSTSIADWRRARRRRIRHGTAAGATATGDYG</sequence>
<organism evidence="1">
    <name type="scientific">Oryza glumipatula</name>
    <dbReference type="NCBI Taxonomy" id="40148"/>
    <lineage>
        <taxon>Eukaryota</taxon>
        <taxon>Viridiplantae</taxon>
        <taxon>Streptophyta</taxon>
        <taxon>Embryophyta</taxon>
        <taxon>Tracheophyta</taxon>
        <taxon>Spermatophyta</taxon>
        <taxon>Magnoliopsida</taxon>
        <taxon>Liliopsida</taxon>
        <taxon>Poales</taxon>
        <taxon>Poaceae</taxon>
        <taxon>BOP clade</taxon>
        <taxon>Oryzoideae</taxon>
        <taxon>Oryzeae</taxon>
        <taxon>Oryzinae</taxon>
        <taxon>Oryza</taxon>
    </lineage>
</organism>
<accession>A0A0E0A9S2</accession>
<dbReference type="HOGENOM" id="CLU_2779975_0_0_1"/>
<proteinExistence type="predicted"/>
<dbReference type="Proteomes" id="UP000026961">
    <property type="component" value="Chromosome 6"/>
</dbReference>
<reference evidence="1" key="1">
    <citation type="submission" date="2015-04" db="UniProtKB">
        <authorList>
            <consortium name="EnsemblPlants"/>
        </authorList>
    </citation>
    <scope>IDENTIFICATION</scope>
</reference>
<keyword evidence="2" id="KW-1185">Reference proteome</keyword>
<name>A0A0E0A9S2_9ORYZ</name>
<reference evidence="1" key="2">
    <citation type="submission" date="2018-05" db="EMBL/GenBank/DDBJ databases">
        <title>OgluRS3 (Oryza glumaepatula Reference Sequence Version 3).</title>
        <authorList>
            <person name="Zhang J."/>
            <person name="Kudrna D."/>
            <person name="Lee S."/>
            <person name="Talag J."/>
            <person name="Welchert J."/>
            <person name="Wing R.A."/>
        </authorList>
    </citation>
    <scope>NUCLEOTIDE SEQUENCE [LARGE SCALE GENOMIC DNA]</scope>
</reference>
<dbReference type="AlphaFoldDB" id="A0A0E0A9S2"/>
<protein>
    <submittedName>
        <fullName evidence="1">Uncharacterized protein</fullName>
    </submittedName>
</protein>
<dbReference type="EnsemblPlants" id="OGLUM06G16230.1">
    <property type="protein sequence ID" value="OGLUM06G16230.1"/>
    <property type="gene ID" value="OGLUM06G16230"/>
</dbReference>
<dbReference type="Gramene" id="OGLUM06G16230.1">
    <property type="protein sequence ID" value="OGLUM06G16230.1"/>
    <property type="gene ID" value="OGLUM06G16230"/>
</dbReference>
<evidence type="ECO:0000313" key="2">
    <source>
        <dbReference type="Proteomes" id="UP000026961"/>
    </source>
</evidence>